<dbReference type="InterPro" id="IPR050624">
    <property type="entry name" value="HTH-type_Tx_Regulator"/>
</dbReference>
<dbReference type="InterPro" id="IPR009057">
    <property type="entry name" value="Homeodomain-like_sf"/>
</dbReference>
<dbReference type="PANTHER" id="PTHR43479">
    <property type="entry name" value="ACREF/ENVCD OPERON REPRESSOR-RELATED"/>
    <property type="match status" value="1"/>
</dbReference>
<accession>A0A1I0NXH4</accession>
<keyword evidence="2 4" id="KW-0238">DNA-binding</keyword>
<proteinExistence type="predicted"/>
<dbReference type="OrthoDB" id="594604at2"/>
<keyword evidence="7" id="KW-1185">Reference proteome</keyword>
<feature type="domain" description="HTH tetR-type" evidence="5">
    <location>
        <begin position="12"/>
        <end position="72"/>
    </location>
</feature>
<dbReference type="Pfam" id="PF00440">
    <property type="entry name" value="TetR_N"/>
    <property type="match status" value="1"/>
</dbReference>
<protein>
    <submittedName>
        <fullName evidence="6">Transcriptional regulator, TetR family</fullName>
    </submittedName>
</protein>
<evidence type="ECO:0000313" key="7">
    <source>
        <dbReference type="Proteomes" id="UP000199469"/>
    </source>
</evidence>
<reference evidence="7" key="1">
    <citation type="submission" date="2016-10" db="EMBL/GenBank/DDBJ databases">
        <authorList>
            <person name="Varghese N."/>
            <person name="Submissions S."/>
        </authorList>
    </citation>
    <scope>NUCLEOTIDE SEQUENCE [LARGE SCALE GENOMIC DNA]</scope>
    <source>
        <strain evidence="7">DSM 17724</strain>
    </source>
</reference>
<sequence length="201" mass="23696">MGSKERIQRFKDDSREKILAAALNIAKNEGWQALSMRKIADQIEYTAPFIYEYFVNKEAILFALTKRGYAILTKVIIEARNKNENADDKLEAMWIAYWDFAFTHKELYRLMYGVDMVCFTSECAMPEVENLYDILSDVITIYFDEKNVSEERVRIKYYTYWSMIHGLISINLIHLNGRISYDLNRQILRDAIQSITKSIKK</sequence>
<dbReference type="Gene3D" id="1.10.357.10">
    <property type="entry name" value="Tetracycline Repressor, domain 2"/>
    <property type="match status" value="1"/>
</dbReference>
<evidence type="ECO:0000259" key="5">
    <source>
        <dbReference type="PROSITE" id="PS50977"/>
    </source>
</evidence>
<dbReference type="PROSITE" id="PS50977">
    <property type="entry name" value="HTH_TETR_2"/>
    <property type="match status" value="1"/>
</dbReference>
<dbReference type="InterPro" id="IPR025996">
    <property type="entry name" value="MT1864/Rv1816-like_C"/>
</dbReference>
<dbReference type="Pfam" id="PF13305">
    <property type="entry name" value="TetR_C_33"/>
    <property type="match status" value="1"/>
</dbReference>
<dbReference type="GO" id="GO:0003677">
    <property type="term" value="F:DNA binding"/>
    <property type="evidence" value="ECO:0007669"/>
    <property type="project" value="UniProtKB-UniRule"/>
</dbReference>
<dbReference type="EMBL" id="FOIU01000001">
    <property type="protein sequence ID" value="SEW05786.1"/>
    <property type="molecule type" value="Genomic_DNA"/>
</dbReference>
<evidence type="ECO:0000313" key="6">
    <source>
        <dbReference type="EMBL" id="SEW05786.1"/>
    </source>
</evidence>
<dbReference type="RefSeq" id="WP_089790769.1">
    <property type="nucleotide sequence ID" value="NZ_FOIU01000001.1"/>
</dbReference>
<name>A0A1I0NXH4_9FLAO</name>
<evidence type="ECO:0000256" key="1">
    <source>
        <dbReference type="ARBA" id="ARBA00023015"/>
    </source>
</evidence>
<dbReference type="STRING" id="356305.SAMN05421841_0831"/>
<evidence type="ECO:0000256" key="3">
    <source>
        <dbReference type="ARBA" id="ARBA00023163"/>
    </source>
</evidence>
<dbReference type="InterPro" id="IPR036271">
    <property type="entry name" value="Tet_transcr_reg_TetR-rel_C_sf"/>
</dbReference>
<dbReference type="SUPFAM" id="SSF48498">
    <property type="entry name" value="Tetracyclin repressor-like, C-terminal domain"/>
    <property type="match status" value="1"/>
</dbReference>
<dbReference type="PANTHER" id="PTHR43479:SF11">
    <property type="entry name" value="ACREF_ENVCD OPERON REPRESSOR-RELATED"/>
    <property type="match status" value="1"/>
</dbReference>
<evidence type="ECO:0000256" key="4">
    <source>
        <dbReference type="PROSITE-ProRule" id="PRU00335"/>
    </source>
</evidence>
<evidence type="ECO:0000256" key="2">
    <source>
        <dbReference type="ARBA" id="ARBA00023125"/>
    </source>
</evidence>
<dbReference type="InterPro" id="IPR001647">
    <property type="entry name" value="HTH_TetR"/>
</dbReference>
<dbReference type="Proteomes" id="UP000199469">
    <property type="component" value="Unassembled WGS sequence"/>
</dbReference>
<keyword evidence="3" id="KW-0804">Transcription</keyword>
<keyword evidence="1" id="KW-0805">Transcription regulation</keyword>
<organism evidence="6 7">
    <name type="scientific">Chryseobacterium wanjuense</name>
    <dbReference type="NCBI Taxonomy" id="356305"/>
    <lineage>
        <taxon>Bacteria</taxon>
        <taxon>Pseudomonadati</taxon>
        <taxon>Bacteroidota</taxon>
        <taxon>Flavobacteriia</taxon>
        <taxon>Flavobacteriales</taxon>
        <taxon>Weeksellaceae</taxon>
        <taxon>Chryseobacterium group</taxon>
        <taxon>Chryseobacterium</taxon>
    </lineage>
</organism>
<feature type="DNA-binding region" description="H-T-H motif" evidence="4">
    <location>
        <begin position="35"/>
        <end position="54"/>
    </location>
</feature>
<dbReference type="AlphaFoldDB" id="A0A1I0NXH4"/>
<gene>
    <name evidence="6" type="ORF">SAMN05421841_0831</name>
</gene>
<dbReference type="SUPFAM" id="SSF46689">
    <property type="entry name" value="Homeodomain-like"/>
    <property type="match status" value="1"/>
</dbReference>